<dbReference type="Proteomes" id="UP000275078">
    <property type="component" value="Unassembled WGS sequence"/>
</dbReference>
<keyword evidence="3" id="KW-1185">Reference proteome</keyword>
<dbReference type="EMBL" id="ML119754">
    <property type="protein sequence ID" value="RPA75907.1"/>
    <property type="molecule type" value="Genomic_DNA"/>
</dbReference>
<proteinExistence type="predicted"/>
<feature type="region of interest" description="Disordered" evidence="1">
    <location>
        <begin position="1"/>
        <end position="42"/>
    </location>
</feature>
<evidence type="ECO:0000256" key="1">
    <source>
        <dbReference type="SAM" id="MobiDB-lite"/>
    </source>
</evidence>
<reference evidence="2 3" key="1">
    <citation type="journal article" date="2018" name="Nat. Ecol. Evol.">
        <title>Pezizomycetes genomes reveal the molecular basis of ectomycorrhizal truffle lifestyle.</title>
        <authorList>
            <person name="Murat C."/>
            <person name="Payen T."/>
            <person name="Noel B."/>
            <person name="Kuo A."/>
            <person name="Morin E."/>
            <person name="Chen J."/>
            <person name="Kohler A."/>
            <person name="Krizsan K."/>
            <person name="Balestrini R."/>
            <person name="Da Silva C."/>
            <person name="Montanini B."/>
            <person name="Hainaut M."/>
            <person name="Levati E."/>
            <person name="Barry K.W."/>
            <person name="Belfiori B."/>
            <person name="Cichocki N."/>
            <person name="Clum A."/>
            <person name="Dockter R.B."/>
            <person name="Fauchery L."/>
            <person name="Guy J."/>
            <person name="Iotti M."/>
            <person name="Le Tacon F."/>
            <person name="Lindquist E.A."/>
            <person name="Lipzen A."/>
            <person name="Malagnac F."/>
            <person name="Mello A."/>
            <person name="Molinier V."/>
            <person name="Miyauchi S."/>
            <person name="Poulain J."/>
            <person name="Riccioni C."/>
            <person name="Rubini A."/>
            <person name="Sitrit Y."/>
            <person name="Splivallo R."/>
            <person name="Traeger S."/>
            <person name="Wang M."/>
            <person name="Zifcakova L."/>
            <person name="Wipf D."/>
            <person name="Zambonelli A."/>
            <person name="Paolocci F."/>
            <person name="Nowrousian M."/>
            <person name="Ottonello S."/>
            <person name="Baldrian P."/>
            <person name="Spatafora J.W."/>
            <person name="Henrissat B."/>
            <person name="Nagy L.G."/>
            <person name="Aury J.M."/>
            <person name="Wincker P."/>
            <person name="Grigoriev I.V."/>
            <person name="Bonfante P."/>
            <person name="Martin F.M."/>
        </authorList>
    </citation>
    <scope>NUCLEOTIDE SEQUENCE [LARGE SCALE GENOMIC DNA]</scope>
    <source>
        <strain evidence="2 3">RN42</strain>
    </source>
</reference>
<gene>
    <name evidence="2" type="ORF">BJ508DRAFT_311528</name>
</gene>
<name>A0A3N4HRH8_ASCIM</name>
<accession>A0A3N4HRH8</accession>
<evidence type="ECO:0000313" key="3">
    <source>
        <dbReference type="Proteomes" id="UP000275078"/>
    </source>
</evidence>
<sequence length="230" mass="26136">MGPNTGLGHPGRFLGSYGLDRKSRPKKPKYKKPKSSTAAVKGPFTESRFGQSQCGFLKLSVELRSEIYRYCSALSLLQLSHCSFQFRYELNRHGQGKKYNRNTKIIKKSPGYWSHCGNPFSQQILLRYFNSPTRSAVRCHNINLVGRLMSEEEVKLFERAIYGSGKIGNVGYLQPTDKRAVCFTCRCIVRVTDGRGCSAEGIFFCERCYPHPLGPNDRGWEPRWPVAPLK</sequence>
<evidence type="ECO:0000313" key="2">
    <source>
        <dbReference type="EMBL" id="RPA75907.1"/>
    </source>
</evidence>
<organism evidence="2 3">
    <name type="scientific">Ascobolus immersus RN42</name>
    <dbReference type="NCBI Taxonomy" id="1160509"/>
    <lineage>
        <taxon>Eukaryota</taxon>
        <taxon>Fungi</taxon>
        <taxon>Dikarya</taxon>
        <taxon>Ascomycota</taxon>
        <taxon>Pezizomycotina</taxon>
        <taxon>Pezizomycetes</taxon>
        <taxon>Pezizales</taxon>
        <taxon>Ascobolaceae</taxon>
        <taxon>Ascobolus</taxon>
    </lineage>
</organism>
<dbReference type="AlphaFoldDB" id="A0A3N4HRH8"/>
<feature type="compositionally biased region" description="Basic residues" evidence="1">
    <location>
        <begin position="23"/>
        <end position="34"/>
    </location>
</feature>
<protein>
    <recommendedName>
        <fullName evidence="4">F-box domain-containing protein</fullName>
    </recommendedName>
</protein>
<evidence type="ECO:0008006" key="4">
    <source>
        <dbReference type="Google" id="ProtNLM"/>
    </source>
</evidence>